<dbReference type="AlphaFoldDB" id="A0A7K5P0Y1"/>
<evidence type="ECO:0000256" key="5">
    <source>
        <dbReference type="ARBA" id="ARBA00023136"/>
    </source>
</evidence>
<keyword evidence="11" id="KW-1185">Reference proteome</keyword>
<evidence type="ECO:0000313" key="11">
    <source>
        <dbReference type="Proteomes" id="UP000524558"/>
    </source>
</evidence>
<dbReference type="GO" id="GO:0004129">
    <property type="term" value="F:cytochrome-c oxidase activity"/>
    <property type="evidence" value="ECO:0007669"/>
    <property type="project" value="UniProtKB-EC"/>
</dbReference>
<feature type="domain" description="Cytochrome oxidase subunit II transmembrane region profile" evidence="9">
    <location>
        <begin position="1"/>
        <end position="63"/>
    </location>
</feature>
<dbReference type="PROSITE" id="PS50999">
    <property type="entry name" value="COX2_TM"/>
    <property type="match status" value="1"/>
</dbReference>
<gene>
    <name evidence="10" type="primary">Mtco2_2</name>
    <name evidence="10" type="ORF">CHRMAC_R15429</name>
</gene>
<dbReference type="Gene3D" id="1.10.287.90">
    <property type="match status" value="1"/>
</dbReference>
<dbReference type="InterPro" id="IPR011759">
    <property type="entry name" value="Cyt_c_oxidase_su2_TM_dom"/>
</dbReference>
<sequence length="63" mass="6999">MATHSQFGFQDTSSPIIEELVEFHDHALIVALVICSLVLYLLALILIEKLSSNTVDAQEVKLM</sequence>
<keyword evidence="4 8" id="KW-0812">Transmembrane</keyword>
<evidence type="ECO:0000256" key="8">
    <source>
        <dbReference type="SAM" id="Phobius"/>
    </source>
</evidence>
<evidence type="ECO:0000256" key="7">
    <source>
        <dbReference type="ARBA" id="ARBA00049512"/>
    </source>
</evidence>
<comment type="subcellular location">
    <subcellularLocation>
        <location evidence="1">Membrane</location>
        <topology evidence="1">Multi-pass membrane protein</topology>
    </subcellularLocation>
</comment>
<keyword evidence="5 8" id="KW-0472">Membrane</keyword>
<name>A0A7K5P0Y1_CHRMC</name>
<dbReference type="SUPFAM" id="SSF81464">
    <property type="entry name" value="Cytochrome c oxidase subunit II-like, transmembrane region"/>
    <property type="match status" value="1"/>
</dbReference>
<proteinExistence type="inferred from homology"/>
<dbReference type="GO" id="GO:0016020">
    <property type="term" value="C:membrane"/>
    <property type="evidence" value="ECO:0007669"/>
    <property type="project" value="UniProtKB-SubCell"/>
</dbReference>
<protein>
    <recommendedName>
        <fullName evidence="3">Cytochrome c oxidase subunit 2</fullName>
    </recommendedName>
    <alternativeName>
        <fullName evidence="6">Cytochrome c oxidase polypeptide II</fullName>
    </alternativeName>
</protein>
<reference evidence="10 11" key="1">
    <citation type="submission" date="2019-09" db="EMBL/GenBank/DDBJ databases">
        <title>Bird 10,000 Genomes (B10K) Project - Family phase.</title>
        <authorList>
            <person name="Zhang G."/>
        </authorList>
    </citation>
    <scope>NUCLEOTIDE SEQUENCE [LARGE SCALE GENOMIC DNA]</scope>
    <source>
        <strain evidence="10">B10K-DU-021-33</strain>
        <tissue evidence="10">Mixed tissue sample</tissue>
    </source>
</reference>
<accession>A0A7K5P0Y1</accession>
<organism evidence="10 11">
    <name type="scientific">Chroicocephalus maculipennis</name>
    <name type="common">Brown-hooded gull</name>
    <name type="synonym">Larus maculipennis</name>
    <dbReference type="NCBI Taxonomy" id="287016"/>
    <lineage>
        <taxon>Eukaryota</taxon>
        <taxon>Metazoa</taxon>
        <taxon>Chordata</taxon>
        <taxon>Craniata</taxon>
        <taxon>Vertebrata</taxon>
        <taxon>Euteleostomi</taxon>
        <taxon>Archelosauria</taxon>
        <taxon>Archosauria</taxon>
        <taxon>Dinosauria</taxon>
        <taxon>Saurischia</taxon>
        <taxon>Theropoda</taxon>
        <taxon>Coelurosauria</taxon>
        <taxon>Aves</taxon>
        <taxon>Neognathae</taxon>
        <taxon>Neoaves</taxon>
        <taxon>Charadriiformes</taxon>
        <taxon>Laridae</taxon>
        <taxon>Chroicocephalus</taxon>
    </lineage>
</organism>
<evidence type="ECO:0000313" key="10">
    <source>
        <dbReference type="EMBL" id="NWT48916.1"/>
    </source>
</evidence>
<evidence type="ECO:0000256" key="6">
    <source>
        <dbReference type="ARBA" id="ARBA00031389"/>
    </source>
</evidence>
<dbReference type="InterPro" id="IPR036257">
    <property type="entry name" value="Cyt_c_oxidase_su2_TM_sf"/>
</dbReference>
<evidence type="ECO:0000256" key="2">
    <source>
        <dbReference type="ARBA" id="ARBA00007866"/>
    </source>
</evidence>
<dbReference type="Pfam" id="PF02790">
    <property type="entry name" value="COX2_TM"/>
    <property type="match status" value="1"/>
</dbReference>
<evidence type="ECO:0000256" key="1">
    <source>
        <dbReference type="ARBA" id="ARBA00004141"/>
    </source>
</evidence>
<evidence type="ECO:0000256" key="3">
    <source>
        <dbReference type="ARBA" id="ARBA00015946"/>
    </source>
</evidence>
<feature type="non-terminal residue" evidence="10">
    <location>
        <position position="1"/>
    </location>
</feature>
<dbReference type="GO" id="GO:0022900">
    <property type="term" value="P:electron transport chain"/>
    <property type="evidence" value="ECO:0007669"/>
    <property type="project" value="InterPro"/>
</dbReference>
<dbReference type="Proteomes" id="UP000524558">
    <property type="component" value="Unassembled WGS sequence"/>
</dbReference>
<dbReference type="EMBL" id="VYZF01005995">
    <property type="protein sequence ID" value="NWT48916.1"/>
    <property type="molecule type" value="Genomic_DNA"/>
</dbReference>
<evidence type="ECO:0000259" key="9">
    <source>
        <dbReference type="PROSITE" id="PS50999"/>
    </source>
</evidence>
<evidence type="ECO:0000256" key="4">
    <source>
        <dbReference type="ARBA" id="ARBA00022692"/>
    </source>
</evidence>
<feature type="non-terminal residue" evidence="10">
    <location>
        <position position="63"/>
    </location>
</feature>
<comment type="similarity">
    <text evidence="2">Belongs to the cytochrome c oxidase subunit 2 family.</text>
</comment>
<comment type="catalytic activity">
    <reaction evidence="7">
        <text>4 Fe(II)-[cytochrome c] + O2 + 8 H(+)(in) = 4 Fe(III)-[cytochrome c] + 2 H2O + 4 H(+)(out)</text>
        <dbReference type="Rhea" id="RHEA:11436"/>
        <dbReference type="Rhea" id="RHEA-COMP:10350"/>
        <dbReference type="Rhea" id="RHEA-COMP:14399"/>
        <dbReference type="ChEBI" id="CHEBI:15377"/>
        <dbReference type="ChEBI" id="CHEBI:15378"/>
        <dbReference type="ChEBI" id="CHEBI:15379"/>
        <dbReference type="ChEBI" id="CHEBI:29033"/>
        <dbReference type="ChEBI" id="CHEBI:29034"/>
        <dbReference type="EC" id="7.1.1.9"/>
    </reaction>
    <physiologicalReaction direction="left-to-right" evidence="7">
        <dbReference type="Rhea" id="RHEA:11437"/>
    </physiologicalReaction>
</comment>
<feature type="transmembrane region" description="Helical" evidence="8">
    <location>
        <begin position="27"/>
        <end position="47"/>
    </location>
</feature>
<keyword evidence="8" id="KW-1133">Transmembrane helix</keyword>
<comment type="caution">
    <text evidence="10">The sequence shown here is derived from an EMBL/GenBank/DDBJ whole genome shotgun (WGS) entry which is preliminary data.</text>
</comment>